<dbReference type="InterPro" id="IPR000551">
    <property type="entry name" value="MerR-type_HTH_dom"/>
</dbReference>
<dbReference type="AlphaFoldDB" id="A0A7S9Q6T4"/>
<dbReference type="GO" id="GO:0003700">
    <property type="term" value="F:DNA-binding transcription factor activity"/>
    <property type="evidence" value="ECO:0007669"/>
    <property type="project" value="InterPro"/>
</dbReference>
<dbReference type="Gene3D" id="1.10.1660.10">
    <property type="match status" value="1"/>
</dbReference>
<proteinExistence type="predicted"/>
<protein>
    <submittedName>
        <fullName evidence="5">MerR family DNA-binding protein</fullName>
    </submittedName>
</protein>
<evidence type="ECO:0000313" key="6">
    <source>
        <dbReference type="Proteomes" id="UP000594430"/>
    </source>
</evidence>
<feature type="domain" description="HTH merR-type" evidence="4">
    <location>
        <begin position="1"/>
        <end position="68"/>
    </location>
</feature>
<dbReference type="PANTHER" id="PTHR30204:SF92">
    <property type="entry name" value="HTH-TYPE TRANSCRIPTIONAL REGULATOR ZNTR"/>
    <property type="match status" value="1"/>
</dbReference>
<evidence type="ECO:0000259" key="4">
    <source>
        <dbReference type="PROSITE" id="PS50937"/>
    </source>
</evidence>
<reference evidence="5 6" key="1">
    <citation type="submission" date="2020-11" db="EMBL/GenBank/DDBJ databases">
        <title>Pseudomonas fulva producing VIM-24.</title>
        <authorList>
            <person name="Liu S."/>
        </authorList>
    </citation>
    <scope>NUCLEOTIDE SEQUENCE [LARGE SCALE GENOMIC DNA]</scope>
    <source>
        <strain evidence="5 6">ZDHY414</strain>
    </source>
</reference>
<keyword evidence="2 5" id="KW-0238">DNA-binding</keyword>
<keyword evidence="3" id="KW-0804">Transcription</keyword>
<keyword evidence="1" id="KW-0805">Transcription regulation</keyword>
<dbReference type="PROSITE" id="PS00552">
    <property type="entry name" value="HTH_MERR_1"/>
    <property type="match status" value="1"/>
</dbReference>
<dbReference type="EMBL" id="CP064946">
    <property type="protein sequence ID" value="QPH47615.1"/>
    <property type="molecule type" value="Genomic_DNA"/>
</dbReference>
<dbReference type="InterPro" id="IPR015358">
    <property type="entry name" value="Tscrpt_reg_MerR_DNA-bd"/>
</dbReference>
<dbReference type="PRINTS" id="PR00040">
    <property type="entry name" value="HTHMERR"/>
</dbReference>
<evidence type="ECO:0000313" key="5">
    <source>
        <dbReference type="EMBL" id="QPH47615.1"/>
    </source>
</evidence>
<dbReference type="InterPro" id="IPR047057">
    <property type="entry name" value="MerR_fam"/>
</dbReference>
<dbReference type="GeneID" id="93442823"/>
<accession>A0A7S9Q6T4</accession>
<dbReference type="SMART" id="SM00422">
    <property type="entry name" value="HTH_MERR"/>
    <property type="match status" value="1"/>
</dbReference>
<dbReference type="Proteomes" id="UP000594430">
    <property type="component" value="Chromosome"/>
</dbReference>
<evidence type="ECO:0000256" key="2">
    <source>
        <dbReference type="ARBA" id="ARBA00023125"/>
    </source>
</evidence>
<organism evidence="5 6">
    <name type="scientific">Pseudomonas fulva</name>
    <dbReference type="NCBI Taxonomy" id="47880"/>
    <lineage>
        <taxon>Bacteria</taxon>
        <taxon>Pseudomonadati</taxon>
        <taxon>Pseudomonadota</taxon>
        <taxon>Gammaproteobacteria</taxon>
        <taxon>Pseudomonadales</taxon>
        <taxon>Pseudomonadaceae</taxon>
        <taxon>Pseudomonas</taxon>
    </lineage>
</organism>
<evidence type="ECO:0000256" key="3">
    <source>
        <dbReference type="ARBA" id="ARBA00023163"/>
    </source>
</evidence>
<dbReference type="RefSeq" id="WP_027916267.1">
    <property type="nucleotide sequence ID" value="NZ_BQIN01000019.1"/>
</dbReference>
<dbReference type="GO" id="GO:0003677">
    <property type="term" value="F:DNA binding"/>
    <property type="evidence" value="ECO:0007669"/>
    <property type="project" value="UniProtKB-KW"/>
</dbReference>
<gene>
    <name evidence="5" type="ORF">IZU98_14500</name>
</gene>
<evidence type="ECO:0000256" key="1">
    <source>
        <dbReference type="ARBA" id="ARBA00023015"/>
    </source>
</evidence>
<dbReference type="SUPFAM" id="SSF46955">
    <property type="entry name" value="Putative DNA-binding domain"/>
    <property type="match status" value="1"/>
</dbReference>
<dbReference type="Pfam" id="PF00376">
    <property type="entry name" value="MerR"/>
    <property type="match status" value="1"/>
</dbReference>
<dbReference type="InterPro" id="IPR009061">
    <property type="entry name" value="DNA-bd_dom_put_sf"/>
</dbReference>
<sequence>MRIGRLAACCEVSRDTLRFYEAKGLIKAQRSANGYRDYADDTVQLVAFIRTAQHLGFSLSEIGSNVQQLWSATEPAQAVEALLRDKLALIEQRMADLQALRASLLHRLDLACPLRPNLQDANAGPC</sequence>
<dbReference type="Pfam" id="PF09278">
    <property type="entry name" value="MerR-DNA-bind"/>
    <property type="match status" value="1"/>
</dbReference>
<name>A0A7S9Q6T4_9PSED</name>
<dbReference type="PANTHER" id="PTHR30204">
    <property type="entry name" value="REDOX-CYCLING DRUG-SENSING TRANSCRIPTIONAL ACTIVATOR SOXR"/>
    <property type="match status" value="1"/>
</dbReference>
<dbReference type="PROSITE" id="PS50937">
    <property type="entry name" value="HTH_MERR_2"/>
    <property type="match status" value="1"/>
</dbReference>